<evidence type="ECO:0000313" key="1">
    <source>
        <dbReference type="EMBL" id="GAJ11775.1"/>
    </source>
</evidence>
<comment type="caution">
    <text evidence="1">The sequence shown here is derived from an EMBL/GenBank/DDBJ whole genome shotgun (WGS) entry which is preliminary data.</text>
</comment>
<protein>
    <submittedName>
        <fullName evidence="1">Uncharacterized protein</fullName>
    </submittedName>
</protein>
<organism evidence="1">
    <name type="scientific">marine sediment metagenome</name>
    <dbReference type="NCBI Taxonomy" id="412755"/>
    <lineage>
        <taxon>unclassified sequences</taxon>
        <taxon>metagenomes</taxon>
        <taxon>ecological metagenomes</taxon>
    </lineage>
</organism>
<sequence length="82" mass="9770">IRLNSSKYVPDFYGCEKDWAWIVFPWNHREDMVNFIGKILGEEGKAIDKIKEDLKTNFNIDLNILEIEEVLDHIRYLDSVKK</sequence>
<reference evidence="1" key="1">
    <citation type="journal article" date="2014" name="Front. Microbiol.">
        <title>High frequency of phylogenetically diverse reductive dehalogenase-homologous genes in deep subseafloor sedimentary metagenomes.</title>
        <authorList>
            <person name="Kawai M."/>
            <person name="Futagami T."/>
            <person name="Toyoda A."/>
            <person name="Takaki Y."/>
            <person name="Nishi S."/>
            <person name="Hori S."/>
            <person name="Arai W."/>
            <person name="Tsubouchi T."/>
            <person name="Morono Y."/>
            <person name="Uchiyama I."/>
            <person name="Ito T."/>
            <person name="Fujiyama A."/>
            <person name="Inagaki F."/>
            <person name="Takami H."/>
        </authorList>
    </citation>
    <scope>NUCLEOTIDE SEQUENCE</scope>
    <source>
        <strain evidence="1">Expedition CK06-06</strain>
    </source>
</reference>
<dbReference type="EMBL" id="BARW01025727">
    <property type="protein sequence ID" value="GAJ11775.1"/>
    <property type="molecule type" value="Genomic_DNA"/>
</dbReference>
<dbReference type="AlphaFoldDB" id="X1VQY5"/>
<accession>X1VQY5</accession>
<gene>
    <name evidence="1" type="ORF">S12H4_42103</name>
</gene>
<feature type="non-terminal residue" evidence="1">
    <location>
        <position position="1"/>
    </location>
</feature>
<proteinExistence type="predicted"/>
<name>X1VQY5_9ZZZZ</name>